<dbReference type="EMBL" id="GDJX01002696">
    <property type="protein sequence ID" value="JAT65240.1"/>
    <property type="molecule type" value="Transcribed_RNA"/>
</dbReference>
<organism evidence="3">
    <name type="scientific">Anthurium amnicola</name>
    <dbReference type="NCBI Taxonomy" id="1678845"/>
    <lineage>
        <taxon>Eukaryota</taxon>
        <taxon>Viridiplantae</taxon>
        <taxon>Streptophyta</taxon>
        <taxon>Embryophyta</taxon>
        <taxon>Tracheophyta</taxon>
        <taxon>Spermatophyta</taxon>
        <taxon>Magnoliopsida</taxon>
        <taxon>Liliopsida</taxon>
        <taxon>Araceae</taxon>
        <taxon>Pothoideae</taxon>
        <taxon>Potheae</taxon>
        <taxon>Anthurium</taxon>
    </lineage>
</organism>
<feature type="region of interest" description="Disordered" evidence="2">
    <location>
        <begin position="530"/>
        <end position="558"/>
    </location>
</feature>
<name>A0A1D1ZEA1_9ARAE</name>
<feature type="compositionally biased region" description="Low complexity" evidence="2">
    <location>
        <begin position="133"/>
        <end position="150"/>
    </location>
</feature>
<feature type="coiled-coil region" evidence="1">
    <location>
        <begin position="368"/>
        <end position="434"/>
    </location>
</feature>
<evidence type="ECO:0000256" key="2">
    <source>
        <dbReference type="SAM" id="MobiDB-lite"/>
    </source>
</evidence>
<dbReference type="AlphaFoldDB" id="A0A1D1ZEA1"/>
<protein>
    <submittedName>
        <fullName evidence="3">Uncharacterized protein At5g41620</fullName>
    </submittedName>
</protein>
<dbReference type="PANTHER" id="PTHR31071:SF7">
    <property type="entry name" value="OS04G0382800 PROTEIN"/>
    <property type="match status" value="1"/>
</dbReference>
<feature type="region of interest" description="Disordered" evidence="2">
    <location>
        <begin position="112"/>
        <end position="176"/>
    </location>
</feature>
<feature type="compositionally biased region" description="Basic and acidic residues" evidence="2">
    <location>
        <begin position="532"/>
        <end position="547"/>
    </location>
</feature>
<feature type="compositionally biased region" description="Basic and acidic residues" evidence="2">
    <location>
        <begin position="114"/>
        <end position="129"/>
    </location>
</feature>
<dbReference type="PANTHER" id="PTHR31071">
    <property type="entry name" value="GB|AAF24581.1"/>
    <property type="match status" value="1"/>
</dbReference>
<dbReference type="InterPro" id="IPR043424">
    <property type="entry name" value="BLT-like"/>
</dbReference>
<proteinExistence type="predicted"/>
<feature type="compositionally biased region" description="Polar residues" evidence="2">
    <location>
        <begin position="465"/>
        <end position="474"/>
    </location>
</feature>
<keyword evidence="1" id="KW-0175">Coiled coil</keyword>
<accession>A0A1D1ZEA1</accession>
<gene>
    <name evidence="3" type="primary">At5g41620_8</name>
    <name evidence="3" type="ORF">g.58289</name>
</gene>
<feature type="compositionally biased region" description="Acidic residues" evidence="2">
    <location>
        <begin position="478"/>
        <end position="495"/>
    </location>
</feature>
<reference evidence="3" key="1">
    <citation type="submission" date="2015-07" db="EMBL/GenBank/DDBJ databases">
        <title>Transcriptome Assembly of Anthurium amnicola.</title>
        <authorList>
            <person name="Suzuki J."/>
        </authorList>
    </citation>
    <scope>NUCLEOTIDE SEQUENCE</scope>
</reference>
<feature type="region of interest" description="Disordered" evidence="2">
    <location>
        <begin position="439"/>
        <end position="504"/>
    </location>
</feature>
<sequence length="632" mass="71596">MLRPPKHDPDGLVTSSCKLRKRGCSSTSSSSSVLQNYSFKRAILVGRRGGPSTPFPTWRIKARSPCSKAAGASECSQFRHWHASGNEKPAPVSARKLATALWELNGIPTPQMTSERRVKTGFRGKERMSRSAHSGSLPPHLSDPSHSSVSETTDQSEIGRHRRRVSMASQKVRLSERNHRALNSTSSGSLMEVETRSRDFTPTSFGMRERIHMKVLADSLTACKELLKVLNRVWVLDEQHSSSISLFSALDSALGRACLQVEQLVEQQRLEYKEIDHLKRWFVEEKATWNVRVQERMKSLVQPLAEELTLERKLRRRSERLNQKLRMELSKTKATLVTVSKELDGEMRSREIVEQACNELVRGIGVDKERVEEMRRESAVAREELEKEREMLQLADMWREERVQMKLSEAKHHFEEKNAAMNELRNELEAFLASKRSKDGLGFGRHGSKHEVVDKRQLAHPCKISQGTTSSANRMNEEAEVEDGEEAEGKDDEVNSTDSDLRSIELNVDNNNKSYSWNYAAGDAQAEGKLASLEEKSERSLSSEKMSRGSFSLEKGMSEDKRWGPNNIDFPRFGEVLDQDKLSESISLLSDKQSGKLDPDVERYKLLRELRDHLLVGSRIASAKGLASPTRQ</sequence>
<evidence type="ECO:0000256" key="1">
    <source>
        <dbReference type="SAM" id="Coils"/>
    </source>
</evidence>
<evidence type="ECO:0000313" key="3">
    <source>
        <dbReference type="EMBL" id="JAT65240.1"/>
    </source>
</evidence>